<feature type="transmembrane region" description="Helical" evidence="2">
    <location>
        <begin position="51"/>
        <end position="70"/>
    </location>
</feature>
<feature type="compositionally biased region" description="Basic and acidic residues" evidence="1">
    <location>
        <begin position="226"/>
        <end position="238"/>
    </location>
</feature>
<feature type="compositionally biased region" description="Basic residues" evidence="1">
    <location>
        <begin position="239"/>
        <end position="253"/>
    </location>
</feature>
<dbReference type="Gene3D" id="1.10.533.30">
    <property type="entry name" value="Nematode polyprotein allergen ABA-1"/>
    <property type="match status" value="5"/>
</dbReference>
<proteinExistence type="predicted"/>
<feature type="domain" description="Polyprotein allergen nematode" evidence="3">
    <location>
        <begin position="259"/>
        <end position="380"/>
    </location>
</feature>
<feature type="domain" description="Polyprotein allergen nematode" evidence="3">
    <location>
        <begin position="404"/>
        <end position="525"/>
    </location>
</feature>
<dbReference type="InterPro" id="IPR032487">
    <property type="entry name" value="ABA-1_nematode"/>
</dbReference>
<evidence type="ECO:0000313" key="4">
    <source>
        <dbReference type="Proteomes" id="UP000050741"/>
    </source>
</evidence>
<dbReference type="InterPro" id="IPR038289">
    <property type="entry name" value="DVA-1_sf"/>
</dbReference>
<evidence type="ECO:0000256" key="2">
    <source>
        <dbReference type="SAM" id="Phobius"/>
    </source>
</evidence>
<evidence type="ECO:0000313" key="5">
    <source>
        <dbReference type="WBParaSite" id="GPLIN_000273600"/>
    </source>
</evidence>
<evidence type="ECO:0000259" key="3">
    <source>
        <dbReference type="Pfam" id="PF16469"/>
    </source>
</evidence>
<reference evidence="5" key="2">
    <citation type="submission" date="2016-06" db="UniProtKB">
        <authorList>
            <consortium name="WormBaseParasite"/>
        </authorList>
    </citation>
    <scope>IDENTIFICATION</scope>
</reference>
<reference evidence="4" key="1">
    <citation type="submission" date="2014-05" db="EMBL/GenBank/DDBJ databases">
        <title>The genome and life-stage specific transcriptomes of Globodera pallida elucidate key aspects of plant parasitism by a cyst nematode.</title>
        <authorList>
            <person name="Cotton J.A."/>
            <person name="Lilley C.J."/>
            <person name="Jones L.M."/>
            <person name="Kikuchi T."/>
            <person name="Reid A.J."/>
            <person name="Thorpe P."/>
            <person name="Tsai I.J."/>
            <person name="Beasley H."/>
            <person name="Blok V."/>
            <person name="Cock P.J.A."/>
            <person name="Van den Akker S.E."/>
            <person name="Holroyd N."/>
            <person name="Hunt M."/>
            <person name="Mantelin S."/>
            <person name="Naghra H."/>
            <person name="Pain A."/>
            <person name="Palomares-Rius J.E."/>
            <person name="Zarowiecki M."/>
            <person name="Berriman M."/>
            <person name="Jones J.T."/>
            <person name="Urwin P.E."/>
        </authorList>
    </citation>
    <scope>NUCLEOTIDE SEQUENCE [LARGE SCALE GENOMIC DNA]</scope>
    <source>
        <strain evidence="4">Lindley</strain>
    </source>
</reference>
<protein>
    <submittedName>
        <fullName evidence="5">SAP domain-containing protein</fullName>
    </submittedName>
</protein>
<keyword evidence="4" id="KW-1185">Reference proteome</keyword>
<feature type="region of interest" description="Disordered" evidence="1">
    <location>
        <begin position="532"/>
        <end position="591"/>
    </location>
</feature>
<feature type="compositionally biased region" description="Acidic residues" evidence="1">
    <location>
        <begin position="555"/>
        <end position="575"/>
    </location>
</feature>
<feature type="domain" description="Polyprotein allergen nematode" evidence="3">
    <location>
        <begin position="710"/>
        <end position="830"/>
    </location>
</feature>
<dbReference type="WBParaSite" id="GPLIN_000273600">
    <property type="protein sequence ID" value="GPLIN_000273600"/>
    <property type="gene ID" value="GPLIN_000273600"/>
</dbReference>
<sequence length="838" mass="96675">MSDEGASNGEIEEKITESLNQIRNPQKREEAGRFSMSCRRIFTMIMSSKRAFSIHCPLLLIVLLTLPPLATASGHQFSLFSAVKDSHNVRRDVREADDASSSSINAEEDLGGLNTGWLTDDQLSELTSAENNEERMKKLRGFYDNLEGEAKKGATEKLIVDCYGWLDDVASEDERNALKQMHHRNHEECREKVKELLGRLGEERREQVEKRLGFCEHVWYDGKMDGEEGKSAQTGDEHHHHHGKRWIHRRRRDHQHGEHKVEDYFKTHLAWLTDDQKNELKGMKETGKSRSELKQKVIEWYDATAGDARERATELLKGGCRELIKMVLGEEKATKIKEMKESGTDVAKIGDQINAWIKEVTDEKKKELATEYRGVCAKLFGVKSSRKRRDHHHQHEHGNHEGHHKVEDYFKTHLAWLTDDQKNELKGMKETGKSRSELKQKVIEWYDATAGDARERATELLKGGCRELIKMVLGEEKATKIKEMKESGTDVAKIGDQINAWIKEVTDEKKKELATEYRGVCAKLFGVKGESGARRRRSWHGRHHNVQQKNRPKEDEGEVQLEDEDEGRTEEAYDMEGEHLSHHNSWLNRKQKQTLKRLRDRGHEDHELHERIHEFYDVSPEEVKATARGILQRGCESILKRIFGEYKAEEIIQMSDEGASNGEIEEKITESLNQIRNPQKREEAGRFSMSCRRIFTMIERRRRSAGHAEHSLEELFKSHLSWLSVHQREELKGMKGSGKGRTEMQQKVMELYGQLQGEQKTKAREHLRNGCRELLAHVVGNENANQLKQLREDGMSRTELEAKANEMVGAVQEEEKKMEAKEFGAVCKKLLLEGTENV</sequence>
<accession>A0A183BQ50</accession>
<keyword evidence="2" id="KW-0812">Transmembrane</keyword>
<feature type="region of interest" description="Disordered" evidence="1">
    <location>
        <begin position="1"/>
        <end position="30"/>
    </location>
</feature>
<evidence type="ECO:0000256" key="1">
    <source>
        <dbReference type="SAM" id="MobiDB-lite"/>
    </source>
</evidence>
<dbReference type="Proteomes" id="UP000050741">
    <property type="component" value="Unassembled WGS sequence"/>
</dbReference>
<name>A0A183BQ50_GLOPA</name>
<feature type="domain" description="Polyprotein allergen nematode" evidence="3">
    <location>
        <begin position="116"/>
        <end position="219"/>
    </location>
</feature>
<keyword evidence="2" id="KW-0472">Membrane</keyword>
<organism evidence="4 5">
    <name type="scientific">Globodera pallida</name>
    <name type="common">Potato cyst nematode worm</name>
    <name type="synonym">Heterodera pallida</name>
    <dbReference type="NCBI Taxonomy" id="36090"/>
    <lineage>
        <taxon>Eukaryota</taxon>
        <taxon>Metazoa</taxon>
        <taxon>Ecdysozoa</taxon>
        <taxon>Nematoda</taxon>
        <taxon>Chromadorea</taxon>
        <taxon>Rhabditida</taxon>
        <taxon>Tylenchina</taxon>
        <taxon>Tylenchomorpha</taxon>
        <taxon>Tylenchoidea</taxon>
        <taxon>Heteroderidae</taxon>
        <taxon>Heteroderinae</taxon>
        <taxon>Globodera</taxon>
    </lineage>
</organism>
<feature type="domain" description="Polyprotein allergen nematode" evidence="3">
    <location>
        <begin position="579"/>
        <end position="695"/>
    </location>
</feature>
<dbReference type="AlphaFoldDB" id="A0A183BQ50"/>
<keyword evidence="2" id="KW-1133">Transmembrane helix</keyword>
<feature type="region of interest" description="Disordered" evidence="1">
    <location>
        <begin position="226"/>
        <end position="253"/>
    </location>
</feature>
<feature type="compositionally biased region" description="Basic residues" evidence="1">
    <location>
        <begin position="534"/>
        <end position="546"/>
    </location>
</feature>
<dbReference type="Pfam" id="PF16469">
    <property type="entry name" value="NPA"/>
    <property type="match status" value="5"/>
</dbReference>